<sequence>MSNSSACGSQRLAMAFAVTIFALSFLTPTLFTAAPASAHAHLVESFPRAGAALAAGPTEVVLTFDQPVQAFPGANGIVVTGPKSSHWACGRARITGNTLTASMSDVGPPGRYQIDYRVLGADGHPITGSVPINIRPSASTASTASTTYSTSAASAATAMTAFDVDQPRGLAAMPTWLWIALLAAVAVCVGAVGRWTVRRTDAR</sequence>
<proteinExistence type="predicted"/>
<dbReference type="GO" id="GO:0042597">
    <property type="term" value="C:periplasmic space"/>
    <property type="evidence" value="ECO:0007669"/>
    <property type="project" value="InterPro"/>
</dbReference>
<feature type="domain" description="CopC" evidence="6">
    <location>
        <begin position="39"/>
        <end position="131"/>
    </location>
</feature>
<comment type="caution">
    <text evidence="7">The sequence shown here is derived from an EMBL/GenBank/DDBJ whole genome shotgun (WGS) entry which is preliminary data.</text>
</comment>
<dbReference type="Gene3D" id="2.60.40.1220">
    <property type="match status" value="1"/>
</dbReference>
<keyword evidence="8" id="KW-1185">Reference proteome</keyword>
<dbReference type="OrthoDB" id="5242236at2"/>
<dbReference type="GO" id="GO:0030313">
    <property type="term" value="C:cell envelope"/>
    <property type="evidence" value="ECO:0007669"/>
    <property type="project" value="UniProtKB-SubCell"/>
</dbReference>
<keyword evidence="5" id="KW-0472">Membrane</keyword>
<feature type="transmembrane region" description="Helical" evidence="5">
    <location>
        <begin position="176"/>
        <end position="197"/>
    </location>
</feature>
<evidence type="ECO:0000256" key="4">
    <source>
        <dbReference type="ARBA" id="ARBA00023008"/>
    </source>
</evidence>
<dbReference type="InterPro" id="IPR014756">
    <property type="entry name" value="Ig_E-set"/>
</dbReference>
<dbReference type="PANTHER" id="PTHR34820:SF4">
    <property type="entry name" value="INNER MEMBRANE PROTEIN YEBZ"/>
    <property type="match status" value="1"/>
</dbReference>
<dbReference type="Proteomes" id="UP000033772">
    <property type="component" value="Unassembled WGS sequence"/>
</dbReference>
<dbReference type="EMBL" id="JZDQ02000030">
    <property type="protein sequence ID" value="OIJ25042.1"/>
    <property type="molecule type" value="Genomic_DNA"/>
</dbReference>
<gene>
    <name evidence="7" type="ORF">UG56_019990</name>
</gene>
<keyword evidence="4" id="KW-0186">Copper</keyword>
<reference evidence="7" key="1">
    <citation type="submission" date="2016-10" db="EMBL/GenBank/DDBJ databases">
        <title>Draft Genome Sequence of Nocardioides luteus Strain BAFB, an Alkane-Degrading Bacterium Isolated from JP-7 Polluted Soil.</title>
        <authorList>
            <person name="Brown L."/>
            <person name="Ruiz O.N."/>
            <person name="Gunasekera T."/>
        </authorList>
    </citation>
    <scope>NUCLEOTIDE SEQUENCE [LARGE SCALE GENOMIC DNA]</scope>
    <source>
        <strain evidence="7">BAFB</strain>
    </source>
</reference>
<evidence type="ECO:0000256" key="5">
    <source>
        <dbReference type="SAM" id="Phobius"/>
    </source>
</evidence>
<dbReference type="SUPFAM" id="SSF81296">
    <property type="entry name" value="E set domains"/>
    <property type="match status" value="1"/>
</dbReference>
<accession>A0A1J4N0J8</accession>
<dbReference type="GO" id="GO:0005507">
    <property type="term" value="F:copper ion binding"/>
    <property type="evidence" value="ECO:0007669"/>
    <property type="project" value="InterPro"/>
</dbReference>
<dbReference type="STRING" id="1844.UG56_019990"/>
<evidence type="ECO:0000256" key="3">
    <source>
        <dbReference type="ARBA" id="ARBA00022729"/>
    </source>
</evidence>
<evidence type="ECO:0000256" key="2">
    <source>
        <dbReference type="ARBA" id="ARBA00022723"/>
    </source>
</evidence>
<evidence type="ECO:0000313" key="8">
    <source>
        <dbReference type="Proteomes" id="UP000033772"/>
    </source>
</evidence>
<dbReference type="GO" id="GO:0005886">
    <property type="term" value="C:plasma membrane"/>
    <property type="evidence" value="ECO:0007669"/>
    <property type="project" value="TreeGrafter"/>
</dbReference>
<dbReference type="GO" id="GO:0046688">
    <property type="term" value="P:response to copper ion"/>
    <property type="evidence" value="ECO:0007669"/>
    <property type="project" value="InterPro"/>
</dbReference>
<dbReference type="PANTHER" id="PTHR34820">
    <property type="entry name" value="INNER MEMBRANE PROTEIN YEBZ"/>
    <property type="match status" value="1"/>
</dbReference>
<keyword evidence="3" id="KW-0732">Signal</keyword>
<dbReference type="InterPro" id="IPR032694">
    <property type="entry name" value="CopC/D"/>
</dbReference>
<dbReference type="AlphaFoldDB" id="A0A1J4N0J8"/>
<evidence type="ECO:0000256" key="1">
    <source>
        <dbReference type="ARBA" id="ARBA00004196"/>
    </source>
</evidence>
<dbReference type="InterPro" id="IPR007348">
    <property type="entry name" value="CopC_dom"/>
</dbReference>
<keyword evidence="5" id="KW-1133">Transmembrane helix</keyword>
<name>A0A1J4N0J8_9ACTN</name>
<evidence type="ECO:0000313" key="7">
    <source>
        <dbReference type="EMBL" id="OIJ25042.1"/>
    </source>
</evidence>
<keyword evidence="2" id="KW-0479">Metal-binding</keyword>
<comment type="subcellular location">
    <subcellularLocation>
        <location evidence="1">Cell envelope</location>
    </subcellularLocation>
</comment>
<evidence type="ECO:0000259" key="6">
    <source>
        <dbReference type="Pfam" id="PF04234"/>
    </source>
</evidence>
<keyword evidence="5" id="KW-0812">Transmembrane</keyword>
<organism evidence="7 8">
    <name type="scientific">Nocardioides luteus</name>
    <dbReference type="NCBI Taxonomy" id="1844"/>
    <lineage>
        <taxon>Bacteria</taxon>
        <taxon>Bacillati</taxon>
        <taxon>Actinomycetota</taxon>
        <taxon>Actinomycetes</taxon>
        <taxon>Propionibacteriales</taxon>
        <taxon>Nocardioidaceae</taxon>
        <taxon>Nocardioides</taxon>
    </lineage>
</organism>
<dbReference type="Pfam" id="PF04234">
    <property type="entry name" value="CopC"/>
    <property type="match status" value="1"/>
</dbReference>
<protein>
    <recommendedName>
        <fullName evidence="6">CopC domain-containing protein</fullName>
    </recommendedName>
</protein>
<dbReference type="InterPro" id="IPR014755">
    <property type="entry name" value="Cu-Rt/internalin_Ig-like"/>
</dbReference>
<dbReference type="GO" id="GO:0006825">
    <property type="term" value="P:copper ion transport"/>
    <property type="evidence" value="ECO:0007669"/>
    <property type="project" value="InterPro"/>
</dbReference>